<protein>
    <submittedName>
        <fullName evidence="1">Uncharacterized protein</fullName>
    </submittedName>
</protein>
<keyword evidence="2" id="KW-1185">Reference proteome</keyword>
<dbReference type="EMBL" id="JBHSCZ010000004">
    <property type="protein sequence ID" value="MFC4263805.1"/>
    <property type="molecule type" value="Genomic_DNA"/>
</dbReference>
<dbReference type="Proteomes" id="UP001595907">
    <property type="component" value="Unassembled WGS sequence"/>
</dbReference>
<gene>
    <name evidence="1" type="ORF">ACFOWM_12990</name>
</gene>
<evidence type="ECO:0000313" key="2">
    <source>
        <dbReference type="Proteomes" id="UP001595907"/>
    </source>
</evidence>
<reference evidence="2" key="1">
    <citation type="journal article" date="2019" name="Int. J. Syst. Evol. Microbiol.">
        <title>The Global Catalogue of Microorganisms (GCM) 10K type strain sequencing project: providing services to taxonomists for standard genome sequencing and annotation.</title>
        <authorList>
            <consortium name="The Broad Institute Genomics Platform"/>
            <consortium name="The Broad Institute Genome Sequencing Center for Infectious Disease"/>
            <person name="Wu L."/>
            <person name="Ma J."/>
        </authorList>
    </citation>
    <scope>NUCLEOTIDE SEQUENCE [LARGE SCALE GENOMIC DNA]</scope>
    <source>
        <strain evidence="2">CECT 8289</strain>
    </source>
</reference>
<dbReference type="RefSeq" id="WP_379710845.1">
    <property type="nucleotide sequence ID" value="NZ_JBHSCZ010000004.1"/>
</dbReference>
<organism evidence="1 2">
    <name type="scientific">Ferruginibacter yonginensis</name>
    <dbReference type="NCBI Taxonomy" id="1310416"/>
    <lineage>
        <taxon>Bacteria</taxon>
        <taxon>Pseudomonadati</taxon>
        <taxon>Bacteroidota</taxon>
        <taxon>Chitinophagia</taxon>
        <taxon>Chitinophagales</taxon>
        <taxon>Chitinophagaceae</taxon>
        <taxon>Ferruginibacter</taxon>
    </lineage>
</organism>
<sequence length="270" mass="30693">MDRVETLSNLLASKLQHNASINELLNIVKMLESELLHLKTITPPTMTNARSTAIHIAKHNNPTPLKATPNEATAVEEKTVVMLQVDEAEVEAELEEIKKIAEERNHLIYQNKPVQTFDVLDEIPTMVNRQSATPVATAIETTMPLPTAKPVALNTDDVPKKEINEVIPTNNTSLNDVLKSTQHELSDSLKDAPVKDLKKAIGINDRFRFLNELFRGDEAMYERSIKTINNFAIYPEAEYWIRRELKLKLGWSDQNDTVQQFDQLVKRRFA</sequence>
<comment type="caution">
    <text evidence="1">The sequence shown here is derived from an EMBL/GenBank/DDBJ whole genome shotgun (WGS) entry which is preliminary data.</text>
</comment>
<proteinExistence type="predicted"/>
<accession>A0ABV8QU93</accession>
<evidence type="ECO:0000313" key="1">
    <source>
        <dbReference type="EMBL" id="MFC4263805.1"/>
    </source>
</evidence>
<name>A0ABV8QU93_9BACT</name>